<dbReference type="AlphaFoldDB" id="A0A9W4TW43"/>
<dbReference type="PANTHER" id="PTHR14614">
    <property type="entry name" value="HEPATOCELLULAR CARCINOMA-ASSOCIATED ANTIGEN"/>
    <property type="match status" value="1"/>
</dbReference>
<dbReference type="InterPro" id="IPR019410">
    <property type="entry name" value="Methyltransf_16"/>
</dbReference>
<dbReference type="EMBL" id="CANTUO010000001">
    <property type="protein sequence ID" value="CAI5756761.1"/>
    <property type="molecule type" value="Genomic_DNA"/>
</dbReference>
<evidence type="ECO:0000313" key="2">
    <source>
        <dbReference type="Proteomes" id="UP001152885"/>
    </source>
</evidence>
<dbReference type="GO" id="GO:0005829">
    <property type="term" value="C:cytosol"/>
    <property type="evidence" value="ECO:0007669"/>
    <property type="project" value="TreeGrafter"/>
</dbReference>
<dbReference type="Pfam" id="PF10294">
    <property type="entry name" value="Methyltransf_16"/>
    <property type="match status" value="1"/>
</dbReference>
<dbReference type="Proteomes" id="UP001152885">
    <property type="component" value="Unassembled WGS sequence"/>
</dbReference>
<protein>
    <submittedName>
        <fullName evidence="1">Uncharacterized protein</fullName>
    </submittedName>
</protein>
<accession>A0A9W4TW43</accession>
<keyword evidence="2" id="KW-1185">Reference proteome</keyword>
<dbReference type="InterPro" id="IPR029063">
    <property type="entry name" value="SAM-dependent_MTases_sf"/>
</dbReference>
<dbReference type="PANTHER" id="PTHR14614:SF156">
    <property type="entry name" value="PROTEIN-LYSINE N-METHYLTRANSFERASE EFM2"/>
    <property type="match status" value="1"/>
</dbReference>
<dbReference type="Gene3D" id="3.40.50.150">
    <property type="entry name" value="Vaccinia Virus protein VP39"/>
    <property type="match status" value="1"/>
</dbReference>
<gene>
    <name evidence="1" type="ORF">CANVERA_P1279</name>
</gene>
<evidence type="ECO:0000313" key="1">
    <source>
        <dbReference type="EMBL" id="CAI5756761.1"/>
    </source>
</evidence>
<name>A0A9W4TW43_9ASCO</name>
<dbReference type="OrthoDB" id="433955at2759"/>
<organism evidence="1 2">
    <name type="scientific">Candida verbasci</name>
    <dbReference type="NCBI Taxonomy" id="1227364"/>
    <lineage>
        <taxon>Eukaryota</taxon>
        <taxon>Fungi</taxon>
        <taxon>Dikarya</taxon>
        <taxon>Ascomycota</taxon>
        <taxon>Saccharomycotina</taxon>
        <taxon>Pichiomycetes</taxon>
        <taxon>Debaryomycetaceae</taxon>
        <taxon>Candida/Lodderomyces clade</taxon>
        <taxon>Candida</taxon>
    </lineage>
</organism>
<reference evidence="1" key="1">
    <citation type="submission" date="2022-12" db="EMBL/GenBank/DDBJ databases">
        <authorList>
            <person name="Brejova B."/>
        </authorList>
    </citation>
    <scope>NUCLEOTIDE SEQUENCE</scope>
</reference>
<comment type="caution">
    <text evidence="1">The sequence shown here is derived from an EMBL/GenBank/DDBJ whole genome shotgun (WGS) entry which is preliminary data.</text>
</comment>
<sequence>MDFDPLSLFTPSPSVEDDIRTLEHKEVKEIPYEDEDDHLQPIHILDLPLLKLNPPFEVVMIFLKLFQPSQVTNFYTTAEDEKDPDSIFKEKGIYQIELDLALVWLRDFCPRFNTISKLAAIPRLSNSFKLINDYNSYFTRLISTPLPYTDAQISLIHKEASLRVSENCGRTAQPQIIRKIKLDDFEEVISLKEPSLTNDNLGLKTWGSSLILSNRLIRNPEKYLKGEVLELGSGTGLTGIVISKLGYNVILTDLPEITPNLRENCKLNKCDSLVCELDWSDPTSFIKQKSDIKFDTIMLSDPIYSSKHPYWVVNMIKLFSKSTSNIIVQIPLRPKFEKEREVLWELLSDYKVVEEAVESGYDDFGVMQFLFKLYNL</sequence>
<dbReference type="GO" id="GO:0008757">
    <property type="term" value="F:S-adenosylmethionine-dependent methyltransferase activity"/>
    <property type="evidence" value="ECO:0007669"/>
    <property type="project" value="UniProtKB-ARBA"/>
</dbReference>
<dbReference type="SUPFAM" id="SSF53335">
    <property type="entry name" value="S-adenosyl-L-methionine-dependent methyltransferases"/>
    <property type="match status" value="1"/>
</dbReference>
<proteinExistence type="predicted"/>